<feature type="domain" description="ComEC/Rec2-related protein" evidence="7">
    <location>
        <begin position="264"/>
        <end position="518"/>
    </location>
</feature>
<evidence type="ECO:0000256" key="1">
    <source>
        <dbReference type="ARBA" id="ARBA00004651"/>
    </source>
</evidence>
<evidence type="ECO:0000259" key="7">
    <source>
        <dbReference type="Pfam" id="PF03772"/>
    </source>
</evidence>
<keyword evidence="4 6" id="KW-1133">Transmembrane helix</keyword>
<keyword evidence="10" id="KW-1185">Reference proteome</keyword>
<comment type="caution">
    <text evidence="9">The sequence shown here is derived from an EMBL/GenBank/DDBJ whole genome shotgun (WGS) entry which is preliminary data.</text>
</comment>
<comment type="subcellular location">
    <subcellularLocation>
        <location evidence="1">Cell membrane</location>
        <topology evidence="1">Multi-pass membrane protein</topology>
    </subcellularLocation>
</comment>
<feature type="transmembrane region" description="Helical" evidence="6">
    <location>
        <begin position="281"/>
        <end position="300"/>
    </location>
</feature>
<dbReference type="InterPro" id="IPR052159">
    <property type="entry name" value="Competence_DNA_uptake"/>
</dbReference>
<sequence>MTGPAILGLAFVAGLLVWGLPGGGLWLLGLGLVMAGVRSSAIARRLPWLDPSLKPLFWVVAGCVGLMATLYLQWRLPQPGTDDISRAIARLEQAGQAIELATVRGQVDSAYQITQSGKARFWLQSTQLLQIPTATGPTINPPPQNLAQSVTGRVYATVPLLQATGLKPGQMVEVTGRLYRPQRPTTPGGFDFAWYLQREGSFAGISGQTVQTIDGAVQPDSWWSLSAFNPQMVRKRLVQSLVKVMGFPEGAFLGALILGRLAVDLPADLQTTFVRAGLSHVLAASGFQIVVILGVFLGLIRVRPLPLAVAIGGGILLGGYVWLAGASPSVLRAGLMGAAVLWGMAQQRQVNSLGALLAVVVVMLCWNPLWVWDLGFQFSVLATLGLVVSATAIAQRLSWLPEFASEPIASALAATIWTIPVQLWAFYQISVYGPIASALTSLWVSVLTVVGLIAAVVIGLLPPLGNWLASGLVYPVRGLLTFGEWIASWPGSAIAVGAISIGQLLVLYLLLVAVWQLPWFQRANRWSLVAIGALVVAIGPGWLARSGELTATVLDAGSQPMLAVRDGGRLLLAGAGDLPVAQFTVLPFLRQQGINRIEVGVVMSDRPDRRRGWLRILEQQPIANLYDQPLQTAASNVDRAMVSAARVRNGRYSNLAAGQTLRMGRANLTVIDPIAPALALELGKERWFLLGNCSVAQQKLLAQAGQLRSVTGLWWPGQDLAPELVAALQPRWAIASTRELAPTVTPLLRSQRAQLYQTGEDGAITWTANQGWRAALDSIPSDQPL</sequence>
<name>A0ABW7C8W4_9CYAN</name>
<dbReference type="PANTHER" id="PTHR30619">
    <property type="entry name" value="DNA INTERNALIZATION/COMPETENCE PROTEIN COMEC/REC2"/>
    <property type="match status" value="1"/>
</dbReference>
<dbReference type="Gene3D" id="3.60.15.10">
    <property type="entry name" value="Ribonuclease Z/Hydroxyacylglutathione hydrolase-like"/>
    <property type="match status" value="1"/>
</dbReference>
<dbReference type="Proteomes" id="UP001604335">
    <property type="component" value="Unassembled WGS sequence"/>
</dbReference>
<evidence type="ECO:0000313" key="10">
    <source>
        <dbReference type="Proteomes" id="UP001604335"/>
    </source>
</evidence>
<evidence type="ECO:0000256" key="5">
    <source>
        <dbReference type="ARBA" id="ARBA00023136"/>
    </source>
</evidence>
<feature type="transmembrane region" description="Helical" evidence="6">
    <location>
        <begin position="7"/>
        <end position="35"/>
    </location>
</feature>
<feature type="transmembrane region" description="Helical" evidence="6">
    <location>
        <begin position="378"/>
        <end position="397"/>
    </location>
</feature>
<keyword evidence="2" id="KW-1003">Cell membrane</keyword>
<feature type="transmembrane region" description="Helical" evidence="6">
    <location>
        <begin position="55"/>
        <end position="72"/>
    </location>
</feature>
<feature type="transmembrane region" description="Helical" evidence="6">
    <location>
        <begin position="307"/>
        <end position="323"/>
    </location>
</feature>
<dbReference type="Pfam" id="PF03772">
    <property type="entry name" value="Competence"/>
    <property type="match status" value="1"/>
</dbReference>
<protein>
    <submittedName>
        <fullName evidence="9">ComEC/Rec2 family competence protein</fullName>
    </submittedName>
</protein>
<feature type="transmembrane region" description="Helical" evidence="6">
    <location>
        <begin position="493"/>
        <end position="514"/>
    </location>
</feature>
<feature type="transmembrane region" description="Helical" evidence="6">
    <location>
        <begin position="409"/>
        <end position="429"/>
    </location>
</feature>
<gene>
    <name evidence="9" type="ORF">VPK24_02855</name>
</gene>
<feature type="transmembrane region" description="Helical" evidence="6">
    <location>
        <begin position="241"/>
        <end position="261"/>
    </location>
</feature>
<dbReference type="InterPro" id="IPR004477">
    <property type="entry name" value="ComEC_N"/>
</dbReference>
<accession>A0ABW7C8W4</accession>
<evidence type="ECO:0000256" key="3">
    <source>
        <dbReference type="ARBA" id="ARBA00022692"/>
    </source>
</evidence>
<dbReference type="EMBL" id="JAZAQF010000013">
    <property type="protein sequence ID" value="MFG3816564.1"/>
    <property type="molecule type" value="Genomic_DNA"/>
</dbReference>
<evidence type="ECO:0000256" key="4">
    <source>
        <dbReference type="ARBA" id="ARBA00022989"/>
    </source>
</evidence>
<dbReference type="InterPro" id="IPR036866">
    <property type="entry name" value="RibonucZ/Hydroxyglut_hydro"/>
</dbReference>
<dbReference type="PANTHER" id="PTHR30619:SF1">
    <property type="entry name" value="RECOMBINATION PROTEIN 2"/>
    <property type="match status" value="1"/>
</dbReference>
<proteinExistence type="predicted"/>
<evidence type="ECO:0000256" key="6">
    <source>
        <dbReference type="SAM" id="Phobius"/>
    </source>
</evidence>
<dbReference type="InterPro" id="IPR025405">
    <property type="entry name" value="DUF4131"/>
</dbReference>
<feature type="transmembrane region" description="Helical" evidence="6">
    <location>
        <begin position="352"/>
        <end position="372"/>
    </location>
</feature>
<keyword evidence="5 6" id="KW-0472">Membrane</keyword>
<organism evidence="9 10">
    <name type="scientific">Limnothrix redekei LRLZ20PSL1</name>
    <dbReference type="NCBI Taxonomy" id="3112953"/>
    <lineage>
        <taxon>Bacteria</taxon>
        <taxon>Bacillati</taxon>
        <taxon>Cyanobacteriota</taxon>
        <taxon>Cyanophyceae</taxon>
        <taxon>Pseudanabaenales</taxon>
        <taxon>Pseudanabaenaceae</taxon>
        <taxon>Limnothrix</taxon>
    </lineage>
</organism>
<dbReference type="NCBIfam" id="TIGR00360">
    <property type="entry name" value="ComEC_N-term"/>
    <property type="match status" value="1"/>
</dbReference>
<dbReference type="RefSeq" id="WP_393010554.1">
    <property type="nucleotide sequence ID" value="NZ_JAZAQF010000013.1"/>
</dbReference>
<feature type="transmembrane region" description="Helical" evidence="6">
    <location>
        <begin position="435"/>
        <end position="460"/>
    </location>
</feature>
<evidence type="ECO:0000313" key="9">
    <source>
        <dbReference type="EMBL" id="MFG3816564.1"/>
    </source>
</evidence>
<dbReference type="Pfam" id="PF13567">
    <property type="entry name" value="DUF4131"/>
    <property type="match status" value="1"/>
</dbReference>
<feature type="transmembrane region" description="Helical" evidence="6">
    <location>
        <begin position="526"/>
        <end position="544"/>
    </location>
</feature>
<evidence type="ECO:0000259" key="8">
    <source>
        <dbReference type="Pfam" id="PF13567"/>
    </source>
</evidence>
<keyword evidence="3 6" id="KW-0812">Transmembrane</keyword>
<evidence type="ECO:0000256" key="2">
    <source>
        <dbReference type="ARBA" id="ARBA00022475"/>
    </source>
</evidence>
<feature type="domain" description="DUF4131" evidence="8">
    <location>
        <begin position="26"/>
        <end position="211"/>
    </location>
</feature>
<reference evidence="10" key="1">
    <citation type="journal article" date="2024" name="Algal Res.">
        <title>Biochemical, toxicological and genomic investigation of a high-biomass producing Limnothrix strain isolated from Italian shallow drinking water reservoir.</title>
        <authorList>
            <person name="Simonazzi M."/>
            <person name="Shishido T.K."/>
            <person name="Delbaje E."/>
            <person name="Wahlsten M."/>
            <person name="Fewer D.P."/>
            <person name="Sivonen K."/>
            <person name="Pezzolesi L."/>
            <person name="Pistocchi R."/>
        </authorList>
    </citation>
    <scope>NUCLEOTIDE SEQUENCE [LARGE SCALE GENOMIC DNA]</scope>
    <source>
        <strain evidence="10">LRLZ20PSL1</strain>
    </source>
</reference>